<protein>
    <submittedName>
        <fullName evidence="2">Uncharacterized protein</fullName>
    </submittedName>
</protein>
<feature type="region of interest" description="Disordered" evidence="1">
    <location>
        <begin position="321"/>
        <end position="355"/>
    </location>
</feature>
<sequence length="793" mass="90710">MDEGRLSDLWWMDSVDPRHAASHMSRPSLLPIPLPRSLPLYRLSHPRNPLEDIYEQLTTISTSKSVDELENRSSCKPHASNHPTPLNPLFQRRSVPSRHLKRPSRPLKAQTDDLALPPIHMRRPRHLIAHLIAKPPQPTRLALRRPRFTKSRSERDRPRRTLGFRLVQMHYAFKGPNDKRGRWKRISTVYAAWLRATQTIDVFDRTSVVRSAVDFPIPPPSHLASTYFSNLATSTVGPRHTGGHLSRFLNLHERSKTRERLEHRNAAQLMPFAGKSPRYREKNGCTESRMTWTGYWMFGSLSKRWQSDWWLNVEQRGRSSGLMSQPRLLPPSQPRSYHLPRLNQPPEDITSSNSKWANWRSEPDFVLVGLASLLVEHAEKNQYDDPAQRTITEAQNPPRFAEDDLCVMHEGIWFNGAGGFSDDNETTGGFICTARYPEESGRSDEWVISSVDRRHRQCHGYNSVSCHYHHPALSHHKTSATSKSPPDAKYERRTITRLHPQSLLWQRISVSRGHFKPPTWIAIELCDQDGGCLGCIDGLRGVSKSSVDIGSLFSTHPPHLHPSRTYAVKPSTPQETLSTNSVNSKASARRRKSVRADENLHRQQPTASTYHARQVHVVRMRGVFVKVTKATQQMLRLIEPYVIVRKNQPAMPTLRFRSGSRSRTTAAGRLNRQPGPTPGNSESGLWMWLDIARCDVHTARDNSITPSSSYNHHHAASPHHSASKASNEALEDIRDTSRSKGRQQERWRKRDGRTLHRVQMVSLRQRRRNRWGLGLQHVGKVRRQAAHTRSPPA</sequence>
<accession>A0A4Y7PS99</accession>
<dbReference type="AlphaFoldDB" id="A0A4Y7PS99"/>
<reference evidence="2 3" key="1">
    <citation type="submission" date="2018-06" db="EMBL/GenBank/DDBJ databases">
        <title>A transcriptomic atlas of mushroom development highlights an independent origin of complex multicellularity.</title>
        <authorList>
            <consortium name="DOE Joint Genome Institute"/>
            <person name="Krizsan K."/>
            <person name="Almasi E."/>
            <person name="Merenyi Z."/>
            <person name="Sahu N."/>
            <person name="Viragh M."/>
            <person name="Koszo T."/>
            <person name="Mondo S."/>
            <person name="Kiss B."/>
            <person name="Balint B."/>
            <person name="Kues U."/>
            <person name="Barry K."/>
            <person name="Hegedus J.C."/>
            <person name="Henrissat B."/>
            <person name="Johnson J."/>
            <person name="Lipzen A."/>
            <person name="Ohm R."/>
            <person name="Nagy I."/>
            <person name="Pangilinan J."/>
            <person name="Yan J."/>
            <person name="Xiong Y."/>
            <person name="Grigoriev I.V."/>
            <person name="Hibbett D.S."/>
            <person name="Nagy L.G."/>
        </authorList>
    </citation>
    <scope>NUCLEOTIDE SEQUENCE [LARGE SCALE GENOMIC DNA]</scope>
    <source>
        <strain evidence="2 3">SZMC22713</strain>
    </source>
</reference>
<evidence type="ECO:0000313" key="3">
    <source>
        <dbReference type="Proteomes" id="UP000294933"/>
    </source>
</evidence>
<feature type="region of interest" description="Disordered" evidence="1">
    <location>
        <begin position="774"/>
        <end position="793"/>
    </location>
</feature>
<evidence type="ECO:0000256" key="1">
    <source>
        <dbReference type="SAM" id="MobiDB-lite"/>
    </source>
</evidence>
<feature type="region of interest" description="Disordered" evidence="1">
    <location>
        <begin position="704"/>
        <end position="753"/>
    </location>
</feature>
<proteinExistence type="predicted"/>
<feature type="region of interest" description="Disordered" evidence="1">
    <location>
        <begin position="568"/>
        <end position="608"/>
    </location>
</feature>
<feature type="region of interest" description="Disordered" evidence="1">
    <location>
        <begin position="653"/>
        <end position="682"/>
    </location>
</feature>
<name>A0A4Y7PS99_9AGAM</name>
<feature type="compositionally biased region" description="Basic residues" evidence="1">
    <location>
        <begin position="95"/>
        <end position="105"/>
    </location>
</feature>
<dbReference type="EMBL" id="ML170209">
    <property type="protein sequence ID" value="TDL18297.1"/>
    <property type="molecule type" value="Genomic_DNA"/>
</dbReference>
<organism evidence="2 3">
    <name type="scientific">Rickenella mellea</name>
    <dbReference type="NCBI Taxonomy" id="50990"/>
    <lineage>
        <taxon>Eukaryota</taxon>
        <taxon>Fungi</taxon>
        <taxon>Dikarya</taxon>
        <taxon>Basidiomycota</taxon>
        <taxon>Agaricomycotina</taxon>
        <taxon>Agaricomycetes</taxon>
        <taxon>Hymenochaetales</taxon>
        <taxon>Rickenellaceae</taxon>
        <taxon>Rickenella</taxon>
    </lineage>
</organism>
<gene>
    <name evidence="2" type="ORF">BD410DRAFT_806614</name>
</gene>
<feature type="region of interest" description="Disordered" evidence="1">
    <location>
        <begin position="64"/>
        <end position="107"/>
    </location>
</feature>
<keyword evidence="3" id="KW-1185">Reference proteome</keyword>
<dbReference type="VEuPathDB" id="FungiDB:BD410DRAFT_806614"/>
<evidence type="ECO:0000313" key="2">
    <source>
        <dbReference type="EMBL" id="TDL18297.1"/>
    </source>
</evidence>
<dbReference type="Proteomes" id="UP000294933">
    <property type="component" value="Unassembled WGS sequence"/>
</dbReference>
<feature type="compositionally biased region" description="Basic and acidic residues" evidence="1">
    <location>
        <begin position="731"/>
        <end position="753"/>
    </location>
</feature>